<reference evidence="2 3" key="1">
    <citation type="submission" date="2016-08" db="EMBL/GenBank/DDBJ databases">
        <authorList>
            <consortium name="Lentinula edodes genome sequencing consortium"/>
            <person name="Sakamoto Y."/>
            <person name="Nakade K."/>
            <person name="Sato S."/>
            <person name="Yoshida Y."/>
            <person name="Miyazaki K."/>
            <person name="Natsume S."/>
            <person name="Konno N."/>
        </authorList>
    </citation>
    <scope>NUCLEOTIDE SEQUENCE [LARGE SCALE GENOMIC DNA]</scope>
    <source>
        <strain evidence="2 3">NBRC 111202</strain>
    </source>
</reference>
<sequence>MALLIPSSTEQQSKIHASIKSNPDSKATCPEYLLCSASTIIRHSFNTKRAKLEILLSESKALLHQINIGIAYNAKQV</sequence>
<dbReference type="Proteomes" id="UP000188533">
    <property type="component" value="Unassembled WGS sequence"/>
</dbReference>
<evidence type="ECO:0000313" key="2">
    <source>
        <dbReference type="EMBL" id="GAW03653.1"/>
    </source>
</evidence>
<reference evidence="2 3" key="2">
    <citation type="submission" date="2017-02" db="EMBL/GenBank/DDBJ databases">
        <title>A genome survey and senescence transcriptome analysis in Lentinula edodes.</title>
        <authorList>
            <person name="Sakamoto Y."/>
            <person name="Nakade K."/>
            <person name="Sato S."/>
            <person name="Yoshida Y."/>
            <person name="Miyazaki K."/>
            <person name="Natsume S."/>
            <person name="Konno N."/>
        </authorList>
    </citation>
    <scope>NUCLEOTIDE SEQUENCE [LARGE SCALE GENOMIC DNA]</scope>
    <source>
        <strain evidence="2 3">NBRC 111202</strain>
    </source>
</reference>
<keyword evidence="3" id="KW-1185">Reference proteome</keyword>
<feature type="region of interest" description="Disordered" evidence="1">
    <location>
        <begin position="1"/>
        <end position="25"/>
    </location>
</feature>
<dbReference type="EMBL" id="BDGU01000150">
    <property type="protein sequence ID" value="GAW03653.1"/>
    <property type="molecule type" value="Genomic_DNA"/>
</dbReference>
<name>A0A1Q3E8T8_LENED</name>
<accession>A0A1Q3E8T8</accession>
<dbReference type="AlphaFoldDB" id="A0A1Q3E8T8"/>
<evidence type="ECO:0000313" key="3">
    <source>
        <dbReference type="Proteomes" id="UP000188533"/>
    </source>
</evidence>
<organism evidence="2 3">
    <name type="scientific">Lentinula edodes</name>
    <name type="common">Shiitake mushroom</name>
    <name type="synonym">Lentinus edodes</name>
    <dbReference type="NCBI Taxonomy" id="5353"/>
    <lineage>
        <taxon>Eukaryota</taxon>
        <taxon>Fungi</taxon>
        <taxon>Dikarya</taxon>
        <taxon>Basidiomycota</taxon>
        <taxon>Agaricomycotina</taxon>
        <taxon>Agaricomycetes</taxon>
        <taxon>Agaricomycetidae</taxon>
        <taxon>Agaricales</taxon>
        <taxon>Marasmiineae</taxon>
        <taxon>Omphalotaceae</taxon>
        <taxon>Lentinula</taxon>
    </lineage>
</organism>
<evidence type="ECO:0000256" key="1">
    <source>
        <dbReference type="SAM" id="MobiDB-lite"/>
    </source>
</evidence>
<proteinExistence type="predicted"/>
<comment type="caution">
    <text evidence="2">The sequence shown here is derived from an EMBL/GenBank/DDBJ whole genome shotgun (WGS) entry which is preliminary data.</text>
</comment>
<gene>
    <name evidence="2" type="ORF">LENED_005393</name>
</gene>
<protein>
    <submittedName>
        <fullName evidence="2">Uncharacterized protein</fullName>
    </submittedName>
</protein>